<dbReference type="AlphaFoldDB" id="A0A0A9CUP2"/>
<protein>
    <submittedName>
        <fullName evidence="1">Uncharacterized protein</fullName>
    </submittedName>
</protein>
<sequence length="71" mass="8207">MFHLTVGAQHMMISCRQASVFHSQSRYPRWLIFWSTYGMKKGSMISCDFGFPLALLLENVVTFLPTKDVFT</sequence>
<organism evidence="1">
    <name type="scientific">Arundo donax</name>
    <name type="common">Giant reed</name>
    <name type="synonym">Donax arundinaceus</name>
    <dbReference type="NCBI Taxonomy" id="35708"/>
    <lineage>
        <taxon>Eukaryota</taxon>
        <taxon>Viridiplantae</taxon>
        <taxon>Streptophyta</taxon>
        <taxon>Embryophyta</taxon>
        <taxon>Tracheophyta</taxon>
        <taxon>Spermatophyta</taxon>
        <taxon>Magnoliopsida</taxon>
        <taxon>Liliopsida</taxon>
        <taxon>Poales</taxon>
        <taxon>Poaceae</taxon>
        <taxon>PACMAD clade</taxon>
        <taxon>Arundinoideae</taxon>
        <taxon>Arundineae</taxon>
        <taxon>Arundo</taxon>
    </lineage>
</organism>
<reference evidence="1" key="2">
    <citation type="journal article" date="2015" name="Data Brief">
        <title>Shoot transcriptome of the giant reed, Arundo donax.</title>
        <authorList>
            <person name="Barrero R.A."/>
            <person name="Guerrero F.D."/>
            <person name="Moolhuijzen P."/>
            <person name="Goolsby J.A."/>
            <person name="Tidwell J."/>
            <person name="Bellgard S.E."/>
            <person name="Bellgard M.I."/>
        </authorList>
    </citation>
    <scope>NUCLEOTIDE SEQUENCE</scope>
    <source>
        <tissue evidence="1">Shoot tissue taken approximately 20 cm above the soil surface</tissue>
    </source>
</reference>
<evidence type="ECO:0000313" key="1">
    <source>
        <dbReference type="EMBL" id="JAD80054.1"/>
    </source>
</evidence>
<proteinExistence type="predicted"/>
<name>A0A0A9CUP2_ARUDO</name>
<reference evidence="1" key="1">
    <citation type="submission" date="2014-09" db="EMBL/GenBank/DDBJ databases">
        <authorList>
            <person name="Magalhaes I.L.F."/>
            <person name="Oliveira U."/>
            <person name="Santos F.R."/>
            <person name="Vidigal T.H.D.A."/>
            <person name="Brescovit A.D."/>
            <person name="Santos A.J."/>
        </authorList>
    </citation>
    <scope>NUCLEOTIDE SEQUENCE</scope>
    <source>
        <tissue evidence="1">Shoot tissue taken approximately 20 cm above the soil surface</tissue>
    </source>
</reference>
<dbReference type="EMBL" id="GBRH01217841">
    <property type="protein sequence ID" value="JAD80054.1"/>
    <property type="molecule type" value="Transcribed_RNA"/>
</dbReference>
<accession>A0A0A9CUP2</accession>